<dbReference type="EMBL" id="JAUSSK010000001">
    <property type="protein sequence ID" value="MDQ0008180.1"/>
    <property type="molecule type" value="Genomic_DNA"/>
</dbReference>
<sequence length="88" mass="9970">MNESFAKDIAPLFTDGDTRCMGGMGVRLREFDYMADPRGDAVYPDHANARHVLARLKGTETPRMPPGGEPWDDDKIGQFESWMRAWLP</sequence>
<gene>
    <name evidence="1" type="ORF">J2T07_000339</name>
</gene>
<accession>A0ABT9ST64</accession>
<comment type="caution">
    <text evidence="1">The sequence shown here is derived from an EMBL/GenBank/DDBJ whole genome shotgun (WGS) entry which is preliminary data.</text>
</comment>
<evidence type="ECO:0000313" key="2">
    <source>
        <dbReference type="Proteomes" id="UP001237737"/>
    </source>
</evidence>
<evidence type="ECO:0000313" key="1">
    <source>
        <dbReference type="EMBL" id="MDQ0008180.1"/>
    </source>
</evidence>
<dbReference type="Proteomes" id="UP001237737">
    <property type="component" value="Unassembled WGS sequence"/>
</dbReference>
<keyword evidence="2" id="KW-1185">Reference proteome</keyword>
<proteinExistence type="predicted"/>
<protein>
    <submittedName>
        <fullName evidence="1">Uncharacterized protein</fullName>
    </submittedName>
</protein>
<dbReference type="RefSeq" id="WP_306846833.1">
    <property type="nucleotide sequence ID" value="NZ_JAUSSK010000001.1"/>
</dbReference>
<name>A0ABT9ST64_9GAMM</name>
<organism evidence="1 2">
    <name type="scientific">Luteibacter jiangsuensis</name>
    <dbReference type="NCBI Taxonomy" id="637577"/>
    <lineage>
        <taxon>Bacteria</taxon>
        <taxon>Pseudomonadati</taxon>
        <taxon>Pseudomonadota</taxon>
        <taxon>Gammaproteobacteria</taxon>
        <taxon>Lysobacterales</taxon>
        <taxon>Rhodanobacteraceae</taxon>
        <taxon>Luteibacter</taxon>
    </lineage>
</organism>
<reference evidence="1 2" key="1">
    <citation type="submission" date="2023-07" db="EMBL/GenBank/DDBJ databases">
        <title>Sorghum-associated microbial communities from plants grown in Nebraska, USA.</title>
        <authorList>
            <person name="Schachtman D."/>
        </authorList>
    </citation>
    <scope>NUCLEOTIDE SEQUENCE [LARGE SCALE GENOMIC DNA]</scope>
    <source>
        <strain evidence="1 2">CC60</strain>
    </source>
</reference>